<gene>
    <name evidence="6" type="ORF">B1A_05812</name>
</gene>
<dbReference type="PANTHER" id="PTHR10849">
    <property type="entry name" value="NADH DEHYDROGENASE UBIQUINONE IRON-SULFUR PROTEIN 8, MITOCHONDRIAL"/>
    <property type="match status" value="1"/>
</dbReference>
<dbReference type="InterPro" id="IPR010226">
    <property type="entry name" value="NADH_quinone_OxRdtase_chainI"/>
</dbReference>
<dbReference type="InterPro" id="IPR017900">
    <property type="entry name" value="4Fe4S_Fe_S_CS"/>
</dbReference>
<feature type="domain" description="4Fe-4S ferredoxin-type" evidence="5">
    <location>
        <begin position="76"/>
        <end position="105"/>
    </location>
</feature>
<dbReference type="PROSITE" id="PS00198">
    <property type="entry name" value="4FE4S_FER_1"/>
    <property type="match status" value="1"/>
</dbReference>
<dbReference type="PROSITE" id="PS51379">
    <property type="entry name" value="4FE4S_FER_2"/>
    <property type="match status" value="3"/>
</dbReference>
<evidence type="ECO:0000259" key="5">
    <source>
        <dbReference type="PROSITE" id="PS51379"/>
    </source>
</evidence>
<protein>
    <submittedName>
        <fullName evidence="6">NADH-ubiquinone oxidoreductase, subunit I</fullName>
    </submittedName>
</protein>
<keyword evidence="6" id="KW-0830">Ubiquinone</keyword>
<dbReference type="GO" id="GO:0046872">
    <property type="term" value="F:metal ion binding"/>
    <property type="evidence" value="ECO:0007669"/>
    <property type="project" value="UniProtKB-KW"/>
</dbReference>
<name>T1BNJ6_9ZZZZ</name>
<proteinExistence type="predicted"/>
<evidence type="ECO:0000256" key="3">
    <source>
        <dbReference type="ARBA" id="ARBA00023004"/>
    </source>
</evidence>
<keyword evidence="1" id="KW-0004">4Fe-4S</keyword>
<dbReference type="Gene3D" id="3.30.70.3270">
    <property type="match status" value="1"/>
</dbReference>
<evidence type="ECO:0000256" key="1">
    <source>
        <dbReference type="ARBA" id="ARBA00022485"/>
    </source>
</evidence>
<evidence type="ECO:0000256" key="2">
    <source>
        <dbReference type="ARBA" id="ARBA00022723"/>
    </source>
</evidence>
<dbReference type="Pfam" id="PF00037">
    <property type="entry name" value="Fer4"/>
    <property type="match status" value="1"/>
</dbReference>
<evidence type="ECO:0000313" key="6">
    <source>
        <dbReference type="EMBL" id="EQD71387.1"/>
    </source>
</evidence>
<evidence type="ECO:0000256" key="4">
    <source>
        <dbReference type="ARBA" id="ARBA00023014"/>
    </source>
</evidence>
<dbReference type="GO" id="GO:0016651">
    <property type="term" value="F:oxidoreductase activity, acting on NAD(P)H"/>
    <property type="evidence" value="ECO:0007669"/>
    <property type="project" value="InterPro"/>
</dbReference>
<reference evidence="6" key="1">
    <citation type="submission" date="2013-08" db="EMBL/GenBank/DDBJ databases">
        <authorList>
            <person name="Mendez C."/>
            <person name="Richter M."/>
            <person name="Ferrer M."/>
            <person name="Sanchez J."/>
        </authorList>
    </citation>
    <scope>NUCLEOTIDE SEQUENCE</scope>
</reference>
<dbReference type="EMBL" id="AUZX01004239">
    <property type="protein sequence ID" value="EQD71387.1"/>
    <property type="molecule type" value="Genomic_DNA"/>
</dbReference>
<dbReference type="GO" id="GO:0051539">
    <property type="term" value="F:4 iron, 4 sulfur cluster binding"/>
    <property type="evidence" value="ECO:0007669"/>
    <property type="project" value="UniProtKB-KW"/>
</dbReference>
<keyword evidence="3" id="KW-0408">Iron</keyword>
<dbReference type="GO" id="GO:0016020">
    <property type="term" value="C:membrane"/>
    <property type="evidence" value="ECO:0007669"/>
    <property type="project" value="InterPro"/>
</dbReference>
<reference evidence="6" key="2">
    <citation type="journal article" date="2014" name="ISME J.">
        <title>Microbial stratification in low pH oxic and suboxic macroscopic growths along an acid mine drainage.</title>
        <authorList>
            <person name="Mendez-Garcia C."/>
            <person name="Mesa V."/>
            <person name="Sprenger R.R."/>
            <person name="Richter M."/>
            <person name="Diez M.S."/>
            <person name="Solano J."/>
            <person name="Bargiela R."/>
            <person name="Golyshina O.V."/>
            <person name="Manteca A."/>
            <person name="Ramos J.L."/>
            <person name="Gallego J.R."/>
            <person name="Llorente I."/>
            <person name="Martins Dos Santos V.A."/>
            <person name="Jensen O.N."/>
            <person name="Pelaez A.I."/>
            <person name="Sanchez J."/>
            <person name="Ferrer M."/>
        </authorList>
    </citation>
    <scope>NUCLEOTIDE SEQUENCE</scope>
</reference>
<comment type="caution">
    <text evidence="6">The sequence shown here is derived from an EMBL/GenBank/DDBJ whole genome shotgun (WGS) entry which is preliminary data.</text>
</comment>
<dbReference type="AlphaFoldDB" id="T1BNJ6"/>
<keyword evidence="4" id="KW-0411">Iron-sulfur</keyword>
<feature type="domain" description="4Fe-4S ferredoxin-type" evidence="5">
    <location>
        <begin position="184"/>
        <end position="213"/>
    </location>
</feature>
<organism evidence="6">
    <name type="scientific">mine drainage metagenome</name>
    <dbReference type="NCBI Taxonomy" id="410659"/>
    <lineage>
        <taxon>unclassified sequences</taxon>
        <taxon>metagenomes</taxon>
        <taxon>ecological metagenomes</taxon>
    </lineage>
</organism>
<feature type="domain" description="4Fe-4S ferredoxin-type" evidence="5">
    <location>
        <begin position="115"/>
        <end position="144"/>
    </location>
</feature>
<feature type="non-terminal residue" evidence="6">
    <location>
        <position position="227"/>
    </location>
</feature>
<sequence length="227" mass="24980">MTEEALTPETSGHDNPILWVARPMATAARQFLKSLVRPSTIVYPFERLEDPKFREEVAVAAGKPIGVGAVWDNYRGVHALNIATCISCNLCSFSCPDLCIEMVSVPGGNPKHPKKCPEIDYGKCSYCGFCSDACPEGCLTMTTRYELSVTKRSEMVYSPQKLFEVFQRKLPMNPIRLERPANEDTILLDAPLCIGCNACARDCPTQCITMLDVPKPETPPRGEGAST</sequence>
<keyword evidence="2" id="KW-0479">Metal-binding</keyword>
<dbReference type="InterPro" id="IPR017896">
    <property type="entry name" value="4Fe4S_Fe-S-bd"/>
</dbReference>
<dbReference type="SUPFAM" id="SSF54862">
    <property type="entry name" value="4Fe-4S ferredoxins"/>
    <property type="match status" value="2"/>
</dbReference>
<accession>T1BNJ6</accession>